<name>A0A4U6QAU9_9ACTN</name>
<gene>
    <name evidence="2" type="ORF">FDO65_19945</name>
</gene>
<feature type="domain" description="DUF4268" evidence="1">
    <location>
        <begin position="181"/>
        <end position="309"/>
    </location>
</feature>
<dbReference type="GO" id="GO:0003676">
    <property type="term" value="F:nucleic acid binding"/>
    <property type="evidence" value="ECO:0007669"/>
    <property type="project" value="InterPro"/>
</dbReference>
<dbReference type="OrthoDB" id="570199at2"/>
<evidence type="ECO:0000259" key="1">
    <source>
        <dbReference type="Pfam" id="PF14088"/>
    </source>
</evidence>
<evidence type="ECO:0000313" key="3">
    <source>
        <dbReference type="Proteomes" id="UP000306985"/>
    </source>
</evidence>
<evidence type="ECO:0000313" key="2">
    <source>
        <dbReference type="EMBL" id="TKV57080.1"/>
    </source>
</evidence>
<dbReference type="InterPro" id="IPR011856">
    <property type="entry name" value="tRNA_endonuc-like_dom_sf"/>
</dbReference>
<dbReference type="Proteomes" id="UP000306985">
    <property type="component" value="Unassembled WGS sequence"/>
</dbReference>
<dbReference type="InterPro" id="IPR025364">
    <property type="entry name" value="DUF4268"/>
</dbReference>
<dbReference type="Gene3D" id="3.40.1350.10">
    <property type="match status" value="1"/>
</dbReference>
<accession>A0A4U6QAU9</accession>
<dbReference type="RefSeq" id="WP_137451466.1">
    <property type="nucleotide sequence ID" value="NZ_SZZH01000006.1"/>
</dbReference>
<proteinExistence type="predicted"/>
<comment type="caution">
    <text evidence="2">The sequence shown here is derived from an EMBL/GenBank/DDBJ whole genome shotgun (WGS) entry which is preliminary data.</text>
</comment>
<dbReference type="AlphaFoldDB" id="A0A4U6QAU9"/>
<protein>
    <submittedName>
        <fullName evidence="2">DUF4268 domain-containing protein</fullName>
    </submittedName>
</protein>
<dbReference type="EMBL" id="SZZH01000006">
    <property type="protein sequence ID" value="TKV57080.1"/>
    <property type="molecule type" value="Genomic_DNA"/>
</dbReference>
<keyword evidence="3" id="KW-1185">Reference proteome</keyword>
<reference evidence="2 3" key="1">
    <citation type="submission" date="2019-05" db="EMBL/GenBank/DDBJ databases">
        <title>Nakamurella sp. N5BH11, whole genome shotgun sequence.</title>
        <authorList>
            <person name="Tuo L."/>
        </authorList>
    </citation>
    <scope>NUCLEOTIDE SEQUENCE [LARGE SCALE GENOMIC DNA]</scope>
    <source>
        <strain evidence="2 3">N5BH11</strain>
    </source>
</reference>
<sequence length="328" mass="36944">MELDSKGLGRLSRVANARDVWISEAGDFTPWLAENLDVLADELGMTLTLIGTEVIVGDFRLDIQAEADDGRIVIVENQLERTDHGHLGQLLVYASGLEATAVVWVAPRFRDDHRRAFDWLNERTDSGVDFFGVEVGVVQIGESGPRAPIFEVVARPNWWQKGVKQSGAALAGQADGANDERQRFFRDVLSAVGESRPAIRMPHIGRQNWINFAGGRWGRWGFAFGQRSTLRVEAYIDSGSADLNKRLFDEIHSEAADWEETLGQLSWERLDDRKACRIASYQPVSDLEDSDERERLIVWAARTLVAMYDRMDGVLRSRAERLRTSTIE</sequence>
<organism evidence="2 3">
    <name type="scientific">Nakamurella flava</name>
    <dbReference type="NCBI Taxonomy" id="2576308"/>
    <lineage>
        <taxon>Bacteria</taxon>
        <taxon>Bacillati</taxon>
        <taxon>Actinomycetota</taxon>
        <taxon>Actinomycetes</taxon>
        <taxon>Nakamurellales</taxon>
        <taxon>Nakamurellaceae</taxon>
        <taxon>Nakamurella</taxon>
    </lineage>
</organism>
<dbReference type="Pfam" id="PF14088">
    <property type="entry name" value="DUF4268"/>
    <property type="match status" value="1"/>
</dbReference>